<comment type="caution">
    <text evidence="1">The sequence shown here is derived from an EMBL/GenBank/DDBJ whole genome shotgun (WGS) entry which is preliminary data.</text>
</comment>
<protein>
    <submittedName>
        <fullName evidence="1">Uncharacterized protein</fullName>
    </submittedName>
</protein>
<dbReference type="AlphaFoldDB" id="A0A645B0I6"/>
<dbReference type="EMBL" id="VSSQ01016831">
    <property type="protein sequence ID" value="MPM58558.1"/>
    <property type="molecule type" value="Genomic_DNA"/>
</dbReference>
<gene>
    <name evidence="1" type="ORF">SDC9_105389</name>
</gene>
<reference evidence="1" key="1">
    <citation type="submission" date="2019-08" db="EMBL/GenBank/DDBJ databases">
        <authorList>
            <person name="Kucharzyk K."/>
            <person name="Murdoch R.W."/>
            <person name="Higgins S."/>
            <person name="Loffler F."/>
        </authorList>
    </citation>
    <scope>NUCLEOTIDE SEQUENCE</scope>
</reference>
<proteinExistence type="predicted"/>
<sequence>MREHIHRLYSPNLVVAESQEVAKVPVERPGVAGDVDDALGSELDSRCQKALVTAAARGIEEQYITNALGFCHLLQLHRGIGTDELCIGQVVPLGIQLGILDSLFIRFNTKNIPCTLLGGYQGNRSGPAVGIDNHVFLTNPGHTHGQRIQHLGLLDIDLEEGGRRDAEGEGAEFLLNIAFAPEYLDGDFAEHHAGVLAVHVQCDGGDLGMLLLQGSDEVVR</sequence>
<organism evidence="1">
    <name type="scientific">bioreactor metagenome</name>
    <dbReference type="NCBI Taxonomy" id="1076179"/>
    <lineage>
        <taxon>unclassified sequences</taxon>
        <taxon>metagenomes</taxon>
        <taxon>ecological metagenomes</taxon>
    </lineage>
</organism>
<name>A0A645B0I6_9ZZZZ</name>
<evidence type="ECO:0000313" key="1">
    <source>
        <dbReference type="EMBL" id="MPM58558.1"/>
    </source>
</evidence>
<accession>A0A645B0I6</accession>